<dbReference type="InterPro" id="IPR036909">
    <property type="entry name" value="Cyt_c-like_dom_sf"/>
</dbReference>
<keyword evidence="2 6" id="KW-0349">Heme</keyword>
<dbReference type="SUPFAM" id="SSF46626">
    <property type="entry name" value="Cytochrome c"/>
    <property type="match status" value="1"/>
</dbReference>
<protein>
    <submittedName>
        <fullName evidence="9">Cytochrome c</fullName>
    </submittedName>
</protein>
<dbReference type="InterPro" id="IPR009056">
    <property type="entry name" value="Cyt_c-like_dom"/>
</dbReference>
<dbReference type="PANTHER" id="PTHR33751">
    <property type="entry name" value="CBB3-TYPE CYTOCHROME C OXIDASE SUBUNIT FIXP"/>
    <property type="match status" value="1"/>
</dbReference>
<evidence type="ECO:0000256" key="6">
    <source>
        <dbReference type="PROSITE-ProRule" id="PRU00433"/>
    </source>
</evidence>
<keyword evidence="4" id="KW-0249">Electron transport</keyword>
<keyword evidence="3 6" id="KW-0479">Metal-binding</keyword>
<sequence>MSISRLSLAALLLMPFAAQAQDNAVPKQASGCVSCHSADGNPLVEGVPILSGQRSDYLEAALKAYREGRRTGGPADVMRFYTKELSDEDIKEISEWFAQN</sequence>
<dbReference type="RefSeq" id="WP_113154120.1">
    <property type="nucleotide sequence ID" value="NZ_JAWLIP010000008.1"/>
</dbReference>
<feature type="signal peptide" evidence="7">
    <location>
        <begin position="1"/>
        <end position="20"/>
    </location>
</feature>
<keyword evidence="1" id="KW-0813">Transport</keyword>
<feature type="chain" id="PRO_5045882928" evidence="7">
    <location>
        <begin position="21"/>
        <end position="100"/>
    </location>
</feature>
<dbReference type="Gene3D" id="1.10.760.10">
    <property type="entry name" value="Cytochrome c-like domain"/>
    <property type="match status" value="1"/>
</dbReference>
<feature type="domain" description="Cytochrome c" evidence="8">
    <location>
        <begin position="17"/>
        <end position="100"/>
    </location>
</feature>
<gene>
    <name evidence="9" type="ORF">R2G56_17710</name>
</gene>
<evidence type="ECO:0000256" key="2">
    <source>
        <dbReference type="ARBA" id="ARBA00022617"/>
    </source>
</evidence>
<dbReference type="PROSITE" id="PS51007">
    <property type="entry name" value="CYTC"/>
    <property type="match status" value="1"/>
</dbReference>
<dbReference type="InterPro" id="IPR050597">
    <property type="entry name" value="Cytochrome_c_Oxidase_Subunit"/>
</dbReference>
<evidence type="ECO:0000256" key="3">
    <source>
        <dbReference type="ARBA" id="ARBA00022723"/>
    </source>
</evidence>
<dbReference type="Pfam" id="PF00034">
    <property type="entry name" value="Cytochrom_C"/>
    <property type="match status" value="1"/>
</dbReference>
<evidence type="ECO:0000256" key="1">
    <source>
        <dbReference type="ARBA" id="ARBA00022448"/>
    </source>
</evidence>
<proteinExistence type="predicted"/>
<evidence type="ECO:0000313" key="10">
    <source>
        <dbReference type="Proteomes" id="UP001185659"/>
    </source>
</evidence>
<keyword evidence="5 6" id="KW-0408">Iron</keyword>
<dbReference type="Proteomes" id="UP001185659">
    <property type="component" value="Unassembled WGS sequence"/>
</dbReference>
<evidence type="ECO:0000259" key="8">
    <source>
        <dbReference type="PROSITE" id="PS51007"/>
    </source>
</evidence>
<evidence type="ECO:0000256" key="7">
    <source>
        <dbReference type="SAM" id="SignalP"/>
    </source>
</evidence>
<evidence type="ECO:0000313" key="9">
    <source>
        <dbReference type="EMBL" id="MDV6228136.1"/>
    </source>
</evidence>
<reference evidence="9 10" key="1">
    <citation type="submission" date="2023-10" db="EMBL/GenBank/DDBJ databases">
        <authorList>
            <person name="Venkata Ramana C."/>
            <person name="Sasikala C."/>
            <person name="Dhurka M."/>
        </authorList>
    </citation>
    <scope>NUCLEOTIDE SEQUENCE [LARGE SCALE GENOMIC DNA]</scope>
    <source>
        <strain evidence="9 10">KCTC 32151</strain>
    </source>
</reference>
<evidence type="ECO:0000256" key="5">
    <source>
        <dbReference type="ARBA" id="ARBA00023004"/>
    </source>
</evidence>
<dbReference type="EMBL" id="JAWLIP010000008">
    <property type="protein sequence ID" value="MDV6228136.1"/>
    <property type="molecule type" value="Genomic_DNA"/>
</dbReference>
<keyword evidence="7" id="KW-0732">Signal</keyword>
<keyword evidence="10" id="KW-1185">Reference proteome</keyword>
<organism evidence="9 10">
    <name type="scientific">Nitratireductor aquimarinus</name>
    <dbReference type="NCBI Taxonomy" id="889300"/>
    <lineage>
        <taxon>Bacteria</taxon>
        <taxon>Pseudomonadati</taxon>
        <taxon>Pseudomonadota</taxon>
        <taxon>Alphaproteobacteria</taxon>
        <taxon>Hyphomicrobiales</taxon>
        <taxon>Phyllobacteriaceae</taxon>
        <taxon>Nitratireductor</taxon>
    </lineage>
</organism>
<accession>A0ABU4APF7</accession>
<dbReference type="PANTHER" id="PTHR33751:SF9">
    <property type="entry name" value="CYTOCHROME C4"/>
    <property type="match status" value="1"/>
</dbReference>
<evidence type="ECO:0000256" key="4">
    <source>
        <dbReference type="ARBA" id="ARBA00022982"/>
    </source>
</evidence>
<name>A0ABU4APF7_9HYPH</name>
<comment type="caution">
    <text evidence="9">The sequence shown here is derived from an EMBL/GenBank/DDBJ whole genome shotgun (WGS) entry which is preliminary data.</text>
</comment>